<dbReference type="PANTHER" id="PTHR46268:SF27">
    <property type="entry name" value="UNIVERSAL STRESS PROTEIN RV2623"/>
    <property type="match status" value="1"/>
</dbReference>
<dbReference type="AlphaFoldDB" id="A0A1M6CHB8"/>
<accession>A0A1M6CHB8</accession>
<name>A0A1M6CHB8_9FLAO</name>
<dbReference type="EMBL" id="FQYI01000002">
    <property type="protein sequence ID" value="SHI60376.1"/>
    <property type="molecule type" value="Genomic_DNA"/>
</dbReference>
<organism evidence="5 6">
    <name type="scientific">Cruoricaptor ignavus</name>
    <dbReference type="NCBI Taxonomy" id="1118202"/>
    <lineage>
        <taxon>Bacteria</taxon>
        <taxon>Pseudomonadati</taxon>
        <taxon>Bacteroidota</taxon>
        <taxon>Flavobacteriia</taxon>
        <taxon>Flavobacteriales</taxon>
        <taxon>Weeksellaceae</taxon>
        <taxon>Cruoricaptor</taxon>
    </lineage>
</organism>
<sequence>MEKILFLTDFSQLARNAYSYALNLAENFGAELHILHIAPISHAATREEQERVHPVAQALIERDERSSWAKFQAEAQELEKIAKNFGQQKSSLIFHFEEGDFIDILGDFSDQVQPGLLVVGTAGNNNLDKKIFGSHAEQISENLRIPLLAVPAEARYASVRNFGMGVMLDQLEVPTVRQVAKRVLGQNTKKLQCVHIAKNEREAGRLSAKMNDWVQSVGADLIEAEIRVDPEVEHGLAQYATEKQIDVLCILHRSHSYLDRLLRGTYSNRLVERSRTALMIFNLKK</sequence>
<dbReference type="CDD" id="cd00293">
    <property type="entry name" value="USP-like"/>
    <property type="match status" value="2"/>
</dbReference>
<gene>
    <name evidence="5" type="ORF">SAMN05443429_102346</name>
</gene>
<dbReference type="Gene3D" id="3.40.50.620">
    <property type="entry name" value="HUPs"/>
    <property type="match status" value="2"/>
</dbReference>
<keyword evidence="2" id="KW-0547">Nucleotide-binding</keyword>
<dbReference type="InterPro" id="IPR006016">
    <property type="entry name" value="UspA"/>
</dbReference>
<evidence type="ECO:0000256" key="3">
    <source>
        <dbReference type="ARBA" id="ARBA00022840"/>
    </source>
</evidence>
<evidence type="ECO:0000256" key="1">
    <source>
        <dbReference type="ARBA" id="ARBA00008791"/>
    </source>
</evidence>
<dbReference type="PANTHER" id="PTHR46268">
    <property type="entry name" value="STRESS RESPONSE PROTEIN NHAX"/>
    <property type="match status" value="1"/>
</dbReference>
<protein>
    <submittedName>
        <fullName evidence="5">Nucleotide-binding universal stress protein, UspA family</fullName>
    </submittedName>
</protein>
<dbReference type="InterPro" id="IPR014729">
    <property type="entry name" value="Rossmann-like_a/b/a_fold"/>
</dbReference>
<comment type="similarity">
    <text evidence="1">Belongs to the universal stress protein A family.</text>
</comment>
<evidence type="ECO:0000256" key="2">
    <source>
        <dbReference type="ARBA" id="ARBA00022741"/>
    </source>
</evidence>
<dbReference type="STRING" id="1118202.SAMN05443429_102346"/>
<proteinExistence type="inferred from homology"/>
<reference evidence="5 6" key="1">
    <citation type="submission" date="2016-11" db="EMBL/GenBank/DDBJ databases">
        <authorList>
            <person name="Jaros S."/>
            <person name="Januszkiewicz K."/>
            <person name="Wedrychowicz H."/>
        </authorList>
    </citation>
    <scope>NUCLEOTIDE SEQUENCE [LARGE SCALE GENOMIC DNA]</scope>
    <source>
        <strain evidence="5 6">DSM 25479</strain>
    </source>
</reference>
<evidence type="ECO:0000259" key="4">
    <source>
        <dbReference type="Pfam" id="PF00582"/>
    </source>
</evidence>
<dbReference type="SUPFAM" id="SSF52402">
    <property type="entry name" value="Adenine nucleotide alpha hydrolases-like"/>
    <property type="match status" value="2"/>
</dbReference>
<feature type="domain" description="UspA" evidence="4">
    <location>
        <begin position="2"/>
        <end position="151"/>
    </location>
</feature>
<evidence type="ECO:0000313" key="5">
    <source>
        <dbReference type="EMBL" id="SHI60376.1"/>
    </source>
</evidence>
<dbReference type="RefSeq" id="WP_073178566.1">
    <property type="nucleotide sequence ID" value="NZ_FQYI01000002.1"/>
</dbReference>
<dbReference type="GO" id="GO:0005524">
    <property type="term" value="F:ATP binding"/>
    <property type="evidence" value="ECO:0007669"/>
    <property type="project" value="UniProtKB-KW"/>
</dbReference>
<dbReference type="Pfam" id="PF00582">
    <property type="entry name" value="Usp"/>
    <property type="match status" value="1"/>
</dbReference>
<evidence type="ECO:0000313" key="6">
    <source>
        <dbReference type="Proteomes" id="UP000184335"/>
    </source>
</evidence>
<dbReference type="OrthoDB" id="9788959at2"/>
<dbReference type="PRINTS" id="PR01438">
    <property type="entry name" value="UNVRSLSTRESS"/>
</dbReference>
<keyword evidence="3" id="KW-0067">ATP-binding</keyword>
<dbReference type="Proteomes" id="UP000184335">
    <property type="component" value="Unassembled WGS sequence"/>
</dbReference>
<keyword evidence="6" id="KW-1185">Reference proteome</keyword>
<dbReference type="InterPro" id="IPR006015">
    <property type="entry name" value="Universal_stress_UspA"/>
</dbReference>